<evidence type="ECO:0000259" key="6">
    <source>
        <dbReference type="Pfam" id="PF03441"/>
    </source>
</evidence>
<keyword evidence="3" id="KW-0285">Flavoprotein</keyword>
<reference evidence="7" key="4">
    <citation type="submission" date="2019-03" db="UniProtKB">
        <authorList>
            <consortium name="EnsemblPlants"/>
        </authorList>
    </citation>
    <scope>IDENTIFICATION</scope>
</reference>
<keyword evidence="4" id="KW-0274">FAD</keyword>
<evidence type="ECO:0000256" key="5">
    <source>
        <dbReference type="SAM" id="MobiDB-lite"/>
    </source>
</evidence>
<evidence type="ECO:0000256" key="1">
    <source>
        <dbReference type="ARBA" id="ARBA00001974"/>
    </source>
</evidence>
<dbReference type="Pfam" id="PF03441">
    <property type="entry name" value="FAD_binding_7"/>
    <property type="match status" value="1"/>
</dbReference>
<evidence type="ECO:0000256" key="2">
    <source>
        <dbReference type="ARBA" id="ARBA00005862"/>
    </source>
</evidence>
<dbReference type="GO" id="GO:0003677">
    <property type="term" value="F:DNA binding"/>
    <property type="evidence" value="ECO:0007669"/>
    <property type="project" value="TreeGrafter"/>
</dbReference>
<organism evidence="7 8">
    <name type="scientific">Aegilops tauschii subsp. strangulata</name>
    <name type="common">Goatgrass</name>
    <dbReference type="NCBI Taxonomy" id="200361"/>
    <lineage>
        <taxon>Eukaryota</taxon>
        <taxon>Viridiplantae</taxon>
        <taxon>Streptophyta</taxon>
        <taxon>Embryophyta</taxon>
        <taxon>Tracheophyta</taxon>
        <taxon>Spermatophyta</taxon>
        <taxon>Magnoliopsida</taxon>
        <taxon>Liliopsida</taxon>
        <taxon>Poales</taxon>
        <taxon>Poaceae</taxon>
        <taxon>BOP clade</taxon>
        <taxon>Pooideae</taxon>
        <taxon>Triticodae</taxon>
        <taxon>Triticeae</taxon>
        <taxon>Triticinae</taxon>
        <taxon>Aegilops</taxon>
    </lineage>
</organism>
<feature type="region of interest" description="Disordered" evidence="5">
    <location>
        <begin position="90"/>
        <end position="132"/>
    </location>
</feature>
<comment type="similarity">
    <text evidence="2">Belongs to the DNA photolyase class-1 family.</text>
</comment>
<reference evidence="8" key="1">
    <citation type="journal article" date="2014" name="Science">
        <title>Ancient hybridizations among the ancestral genomes of bread wheat.</title>
        <authorList>
            <consortium name="International Wheat Genome Sequencing Consortium,"/>
            <person name="Marcussen T."/>
            <person name="Sandve S.R."/>
            <person name="Heier L."/>
            <person name="Spannagl M."/>
            <person name="Pfeifer M."/>
            <person name="Jakobsen K.S."/>
            <person name="Wulff B.B."/>
            <person name="Steuernagel B."/>
            <person name="Mayer K.F."/>
            <person name="Olsen O.A."/>
        </authorList>
    </citation>
    <scope>NUCLEOTIDE SEQUENCE [LARGE SCALE GENOMIC DNA]</scope>
    <source>
        <strain evidence="8">cv. AL8/78</strain>
    </source>
</reference>
<sequence length="132" mass="15033">PIKQSLEALVYHRIYSPISFGKKYDPNGDYIRHFIPVLKDMPKEYIYEPWTAPLSVQEKARCIVGKDYPKPVVDHEAASKECRKRMEEAYASNRLGGNPVKGNSSNSSRRKFSDGGQDVPDSSMSKQPRKRS</sequence>
<reference evidence="7" key="5">
    <citation type="journal article" date="2021" name="G3 (Bethesda)">
        <title>Aegilops tauschii genome assembly Aet v5.0 features greater sequence contiguity and improved annotation.</title>
        <authorList>
            <person name="Wang L."/>
            <person name="Zhu T."/>
            <person name="Rodriguez J.C."/>
            <person name="Deal K.R."/>
            <person name="Dubcovsky J."/>
            <person name="McGuire P.E."/>
            <person name="Lux T."/>
            <person name="Spannagl M."/>
            <person name="Mayer K.F.X."/>
            <person name="Baldrich P."/>
            <person name="Meyers B.C."/>
            <person name="Huo N."/>
            <person name="Gu Y.Q."/>
            <person name="Zhou H."/>
            <person name="Devos K.M."/>
            <person name="Bennetzen J.L."/>
            <person name="Unver T."/>
            <person name="Budak H."/>
            <person name="Gulick P.J."/>
            <person name="Galiba G."/>
            <person name="Kalapos B."/>
            <person name="Nelson D.R."/>
            <person name="Li P."/>
            <person name="You F.M."/>
            <person name="Luo M.C."/>
            <person name="Dvorak J."/>
        </authorList>
    </citation>
    <scope>NUCLEOTIDE SEQUENCE [LARGE SCALE GENOMIC DNA]</scope>
    <source>
        <strain evidence="7">cv. AL8/78</strain>
    </source>
</reference>
<dbReference type="GO" id="GO:0005737">
    <property type="term" value="C:cytoplasm"/>
    <property type="evidence" value="ECO:0007669"/>
    <property type="project" value="TreeGrafter"/>
</dbReference>
<dbReference type="GO" id="GO:0071949">
    <property type="term" value="F:FAD binding"/>
    <property type="evidence" value="ECO:0007669"/>
    <property type="project" value="TreeGrafter"/>
</dbReference>
<dbReference type="SUPFAM" id="SSF48173">
    <property type="entry name" value="Cryptochrome/photolyase FAD-binding domain"/>
    <property type="match status" value="1"/>
</dbReference>
<dbReference type="PANTHER" id="PTHR11455:SF9">
    <property type="entry name" value="CRYPTOCHROME CIRCADIAN CLOCK 5 ISOFORM X1"/>
    <property type="match status" value="1"/>
</dbReference>
<dbReference type="GO" id="GO:0043153">
    <property type="term" value="P:entrainment of circadian clock by photoperiod"/>
    <property type="evidence" value="ECO:0007669"/>
    <property type="project" value="TreeGrafter"/>
</dbReference>
<protein>
    <recommendedName>
        <fullName evidence="6">Cryptochrome/DNA photolyase FAD-binding domain-containing protein</fullName>
    </recommendedName>
</protein>
<accession>A0A453NQ53</accession>
<dbReference type="EnsemblPlants" id="AET6Gv20450700.2">
    <property type="protein sequence ID" value="AET6Gv20450700.2"/>
    <property type="gene ID" value="AET6Gv20450700"/>
</dbReference>
<dbReference type="GO" id="GO:0032922">
    <property type="term" value="P:circadian regulation of gene expression"/>
    <property type="evidence" value="ECO:0007669"/>
    <property type="project" value="TreeGrafter"/>
</dbReference>
<dbReference type="InterPro" id="IPR036134">
    <property type="entry name" value="Crypto/Photolyase_FAD-like_sf"/>
</dbReference>
<name>A0A453NQ53_AEGTS</name>
<reference evidence="8" key="2">
    <citation type="journal article" date="2017" name="Nat. Plants">
        <title>The Aegilops tauschii genome reveals multiple impacts of transposons.</title>
        <authorList>
            <person name="Zhao G."/>
            <person name="Zou C."/>
            <person name="Li K."/>
            <person name="Wang K."/>
            <person name="Li T."/>
            <person name="Gao L."/>
            <person name="Zhang X."/>
            <person name="Wang H."/>
            <person name="Yang Z."/>
            <person name="Liu X."/>
            <person name="Jiang W."/>
            <person name="Mao L."/>
            <person name="Kong X."/>
            <person name="Jiao Y."/>
            <person name="Jia J."/>
        </authorList>
    </citation>
    <scope>NUCLEOTIDE SEQUENCE [LARGE SCALE GENOMIC DNA]</scope>
    <source>
        <strain evidence="8">cv. AL8/78</strain>
    </source>
</reference>
<evidence type="ECO:0000256" key="3">
    <source>
        <dbReference type="ARBA" id="ARBA00022630"/>
    </source>
</evidence>
<comment type="cofactor">
    <cofactor evidence="1">
        <name>FAD</name>
        <dbReference type="ChEBI" id="CHEBI:57692"/>
    </cofactor>
</comment>
<feature type="domain" description="Cryptochrome/DNA photolyase FAD-binding" evidence="6">
    <location>
        <begin position="7"/>
        <end position="87"/>
    </location>
</feature>
<evidence type="ECO:0000313" key="8">
    <source>
        <dbReference type="Proteomes" id="UP000015105"/>
    </source>
</evidence>
<dbReference type="Proteomes" id="UP000015105">
    <property type="component" value="Chromosome 6D"/>
</dbReference>
<dbReference type="Gene3D" id="1.10.579.10">
    <property type="entry name" value="DNA Cyclobutane Dipyrimidine Photolyase, subunit A, domain 3"/>
    <property type="match status" value="1"/>
</dbReference>
<dbReference type="GO" id="GO:0003904">
    <property type="term" value="F:deoxyribodipyrimidine photo-lyase activity"/>
    <property type="evidence" value="ECO:0007669"/>
    <property type="project" value="TreeGrafter"/>
</dbReference>
<dbReference type="Gramene" id="AET6Gv20450700.2">
    <property type="protein sequence ID" value="AET6Gv20450700.2"/>
    <property type="gene ID" value="AET6Gv20450700"/>
</dbReference>
<dbReference type="InterPro" id="IPR002081">
    <property type="entry name" value="Cryptochrome/DNA_photolyase_1"/>
</dbReference>
<evidence type="ECO:0000256" key="4">
    <source>
        <dbReference type="ARBA" id="ARBA00022827"/>
    </source>
</evidence>
<evidence type="ECO:0000313" key="7">
    <source>
        <dbReference type="EnsemblPlants" id="AET6Gv20450700.2"/>
    </source>
</evidence>
<reference evidence="7" key="3">
    <citation type="journal article" date="2017" name="Nature">
        <title>Genome sequence of the progenitor of the wheat D genome Aegilops tauschii.</title>
        <authorList>
            <person name="Luo M.C."/>
            <person name="Gu Y.Q."/>
            <person name="Puiu D."/>
            <person name="Wang H."/>
            <person name="Twardziok S.O."/>
            <person name="Deal K.R."/>
            <person name="Huo N."/>
            <person name="Zhu T."/>
            <person name="Wang L."/>
            <person name="Wang Y."/>
            <person name="McGuire P.E."/>
            <person name="Liu S."/>
            <person name="Long H."/>
            <person name="Ramasamy R.K."/>
            <person name="Rodriguez J.C."/>
            <person name="Van S.L."/>
            <person name="Yuan L."/>
            <person name="Wang Z."/>
            <person name="Xia Z."/>
            <person name="Xiao L."/>
            <person name="Anderson O.D."/>
            <person name="Ouyang S."/>
            <person name="Liang Y."/>
            <person name="Zimin A.V."/>
            <person name="Pertea G."/>
            <person name="Qi P."/>
            <person name="Bennetzen J.L."/>
            <person name="Dai X."/>
            <person name="Dawson M.W."/>
            <person name="Muller H.G."/>
            <person name="Kugler K."/>
            <person name="Rivarola-Duarte L."/>
            <person name="Spannagl M."/>
            <person name="Mayer K.F.X."/>
            <person name="Lu F.H."/>
            <person name="Bevan M.W."/>
            <person name="Leroy P."/>
            <person name="Li P."/>
            <person name="You F.M."/>
            <person name="Sun Q."/>
            <person name="Liu Z."/>
            <person name="Lyons E."/>
            <person name="Wicker T."/>
            <person name="Salzberg S.L."/>
            <person name="Devos K.M."/>
            <person name="Dvorak J."/>
        </authorList>
    </citation>
    <scope>NUCLEOTIDE SEQUENCE [LARGE SCALE GENOMIC DNA]</scope>
    <source>
        <strain evidence="7">cv. AL8/78</strain>
    </source>
</reference>
<dbReference type="AlphaFoldDB" id="A0A453NQ53"/>
<proteinExistence type="inferred from homology"/>
<keyword evidence="8" id="KW-1185">Reference proteome</keyword>
<dbReference type="GO" id="GO:0005634">
    <property type="term" value="C:nucleus"/>
    <property type="evidence" value="ECO:0007669"/>
    <property type="project" value="TreeGrafter"/>
</dbReference>
<dbReference type="PANTHER" id="PTHR11455">
    <property type="entry name" value="CRYPTOCHROME"/>
    <property type="match status" value="1"/>
</dbReference>
<dbReference type="InterPro" id="IPR005101">
    <property type="entry name" value="Cryptochr/Photolyase_FAD-bd"/>
</dbReference>